<evidence type="ECO:0000313" key="2">
    <source>
        <dbReference type="Proteomes" id="UP000053732"/>
    </source>
</evidence>
<keyword evidence="2" id="KW-1185">Reference proteome</keyword>
<protein>
    <submittedName>
        <fullName evidence="1">Uncharacterized protein</fullName>
    </submittedName>
</protein>
<dbReference type="Proteomes" id="UP000053732">
    <property type="component" value="Unassembled WGS sequence"/>
</dbReference>
<gene>
    <name evidence="1" type="ORF">PCAMFM013_S003g000714</name>
</gene>
<name>A0A0G4P0R6_PENC3</name>
<sequence length="227" mass="24731">MMTTKDDLTVFPVVLSRILHMSNRGLLSSVHDGHGFTFLGSSFGFPSRDIIRTPIVWRWSNDVVGQLVEGHSIAGSQGDQGTQLVAGLGYCPTAELGGCTIRDIEAGGDTPGYPDHPEIELALLHLYKVTGNEKHSKHARFFIEERGNPTGGTERRHYHDVESGARGENKNTLPVLVSAHVPIAEQETIEGPPVDLQLRLGIPGWAKLRQATPSPEQLGLRKGYLSP</sequence>
<proteinExistence type="predicted"/>
<evidence type="ECO:0000313" key="1">
    <source>
        <dbReference type="EMBL" id="CRL19922.1"/>
    </source>
</evidence>
<reference evidence="1 2" key="1">
    <citation type="journal article" date="2014" name="Nat. Commun.">
        <title>Multiple recent horizontal transfers of a large genomic region in cheese making fungi.</title>
        <authorList>
            <person name="Cheeseman K."/>
            <person name="Ropars J."/>
            <person name="Renault P."/>
            <person name="Dupont J."/>
            <person name="Gouzy J."/>
            <person name="Branca A."/>
            <person name="Abraham A.L."/>
            <person name="Ceppi M."/>
            <person name="Conseiller E."/>
            <person name="Debuchy R."/>
            <person name="Malagnac F."/>
            <person name="Goarin A."/>
            <person name="Silar P."/>
            <person name="Lacoste S."/>
            <person name="Sallet E."/>
            <person name="Bensimon A."/>
            <person name="Giraud T."/>
            <person name="Brygoo Y."/>
        </authorList>
    </citation>
    <scope>NUCLEOTIDE SEQUENCE [LARGE SCALE GENOMIC DNA]</scope>
    <source>
        <strain evidence="2">FM 013</strain>
    </source>
</reference>
<dbReference type="EMBL" id="HG793136">
    <property type="protein sequence ID" value="CRL19922.1"/>
    <property type="molecule type" value="Genomic_DNA"/>
</dbReference>
<accession>A0A0G4P0R6</accession>
<dbReference type="PANTHER" id="PTHR43465:SF2">
    <property type="entry name" value="DUF1680 DOMAIN PROTEIN (AFU_ORTHOLOGUE AFUA_1G08910)"/>
    <property type="match status" value="1"/>
</dbReference>
<organism evidence="1 2">
    <name type="scientific">Penicillium camemberti (strain FM 013)</name>
    <dbReference type="NCBI Taxonomy" id="1429867"/>
    <lineage>
        <taxon>Eukaryota</taxon>
        <taxon>Fungi</taxon>
        <taxon>Dikarya</taxon>
        <taxon>Ascomycota</taxon>
        <taxon>Pezizomycotina</taxon>
        <taxon>Eurotiomycetes</taxon>
        <taxon>Eurotiomycetidae</taxon>
        <taxon>Eurotiales</taxon>
        <taxon>Aspergillaceae</taxon>
        <taxon>Penicillium</taxon>
    </lineage>
</organism>
<dbReference type="AlphaFoldDB" id="A0A0G4P0R6"/>
<dbReference type="STRING" id="1429867.A0A0G4P0R6"/>
<dbReference type="PANTHER" id="PTHR43465">
    <property type="entry name" value="DUF1680 DOMAIN PROTEIN (AFU_ORTHOLOGUE AFUA_1G08910)"/>
    <property type="match status" value="1"/>
</dbReference>
<dbReference type="InterPro" id="IPR049174">
    <property type="entry name" value="Beta-AFase-like"/>
</dbReference>